<name>A0A2V0NT75_9CHLO</name>
<feature type="compositionally biased region" description="Polar residues" evidence="1">
    <location>
        <begin position="47"/>
        <end position="56"/>
    </location>
</feature>
<dbReference type="InParanoid" id="A0A2V0NT75"/>
<feature type="compositionally biased region" description="Low complexity" evidence="1">
    <location>
        <begin position="1"/>
        <end position="28"/>
    </location>
</feature>
<comment type="caution">
    <text evidence="2">The sequence shown here is derived from an EMBL/GenBank/DDBJ whole genome shotgun (WGS) entry which is preliminary data.</text>
</comment>
<evidence type="ECO:0000313" key="3">
    <source>
        <dbReference type="Proteomes" id="UP000247498"/>
    </source>
</evidence>
<gene>
    <name evidence="2" type="ORF">Rsub_00747</name>
</gene>
<dbReference type="OrthoDB" id="513082at2759"/>
<evidence type="ECO:0000256" key="1">
    <source>
        <dbReference type="SAM" id="MobiDB-lite"/>
    </source>
</evidence>
<evidence type="ECO:0000313" key="2">
    <source>
        <dbReference type="EMBL" id="GBF88035.1"/>
    </source>
</evidence>
<feature type="region of interest" description="Disordered" evidence="1">
    <location>
        <begin position="1"/>
        <end position="56"/>
    </location>
</feature>
<dbReference type="EMBL" id="BDRX01000003">
    <property type="protein sequence ID" value="GBF88035.1"/>
    <property type="molecule type" value="Genomic_DNA"/>
</dbReference>
<proteinExistence type="predicted"/>
<keyword evidence="3" id="KW-1185">Reference proteome</keyword>
<sequence length="205" mass="21615">MAARLAAAAPPAGARAAARAHRAPLQPRTGAPRPAARSGSAVRAAPQTGQPGSAQQLAVDFSGVWVKDKDASDSMEPAMDLIQLNGLVRQAVGLIRGVEVRQGGGDFEFSVLSVIPWFKITERYPLSGQPAQSRRRDLRGGSVTGRVTAPSPDTLAVALEWGEPHGGTGEDVFSMPSADCLVIDQTTRTTGGGEVRYRSIYRREG</sequence>
<feature type="region of interest" description="Disordered" evidence="1">
    <location>
        <begin position="129"/>
        <end position="149"/>
    </location>
</feature>
<reference evidence="2 3" key="1">
    <citation type="journal article" date="2018" name="Sci. Rep.">
        <title>Raphidocelis subcapitata (=Pseudokirchneriella subcapitata) provides an insight into genome evolution and environmental adaptations in the Sphaeropleales.</title>
        <authorList>
            <person name="Suzuki S."/>
            <person name="Yamaguchi H."/>
            <person name="Nakajima N."/>
            <person name="Kawachi M."/>
        </authorList>
    </citation>
    <scope>NUCLEOTIDE SEQUENCE [LARGE SCALE GENOMIC DNA]</scope>
    <source>
        <strain evidence="2 3">NIES-35</strain>
    </source>
</reference>
<dbReference type="AlphaFoldDB" id="A0A2V0NT75"/>
<dbReference type="Proteomes" id="UP000247498">
    <property type="component" value="Unassembled WGS sequence"/>
</dbReference>
<accession>A0A2V0NT75</accession>
<protein>
    <submittedName>
        <fullName evidence="2">Uncharacterized protein</fullName>
    </submittedName>
</protein>
<organism evidence="2 3">
    <name type="scientific">Raphidocelis subcapitata</name>
    <dbReference type="NCBI Taxonomy" id="307507"/>
    <lineage>
        <taxon>Eukaryota</taxon>
        <taxon>Viridiplantae</taxon>
        <taxon>Chlorophyta</taxon>
        <taxon>core chlorophytes</taxon>
        <taxon>Chlorophyceae</taxon>
        <taxon>CS clade</taxon>
        <taxon>Sphaeropleales</taxon>
        <taxon>Selenastraceae</taxon>
        <taxon>Raphidocelis</taxon>
    </lineage>
</organism>